<dbReference type="AlphaFoldDB" id="A0A8H5M616"/>
<organism evidence="5 6">
    <name type="scientific">Tricholomella constricta</name>
    <dbReference type="NCBI Taxonomy" id="117010"/>
    <lineage>
        <taxon>Eukaryota</taxon>
        <taxon>Fungi</taxon>
        <taxon>Dikarya</taxon>
        <taxon>Basidiomycota</taxon>
        <taxon>Agaricomycotina</taxon>
        <taxon>Agaricomycetes</taxon>
        <taxon>Agaricomycetidae</taxon>
        <taxon>Agaricales</taxon>
        <taxon>Tricholomatineae</taxon>
        <taxon>Lyophyllaceae</taxon>
        <taxon>Tricholomella</taxon>
    </lineage>
</organism>
<dbReference type="Gene3D" id="3.10.490.10">
    <property type="entry name" value="Gamma-glutamyl cyclotransferase-like"/>
    <property type="match status" value="1"/>
</dbReference>
<evidence type="ECO:0000313" key="5">
    <source>
        <dbReference type="EMBL" id="KAF5382163.1"/>
    </source>
</evidence>
<dbReference type="PANTHER" id="PTHR31544:SF2">
    <property type="entry name" value="AIG2-LIKE PROTEIN D"/>
    <property type="match status" value="1"/>
</dbReference>
<dbReference type="InterPro" id="IPR013024">
    <property type="entry name" value="GGCT-like"/>
</dbReference>
<accession>A0A8H5M616</accession>
<dbReference type="InterPro" id="IPR036568">
    <property type="entry name" value="GGCT-like_sf"/>
</dbReference>
<name>A0A8H5M616_9AGAR</name>
<sequence>MASAFFYGTLMHPKVLQRVIKHEGAELEICPAVLLDYTRHKVKRAEYPGIIPYEQGRILCERELELEEKSVRGTLVAGLSEKDIKLLDIFEGSEYVRKGIDVHPLSPLVKLSEYPVDDKALIPSKPPSLPARSELGPPIKAETYVYDLYKRLEPELWSFEEFVQNNAWKWYGDQQPDEDVRWAELEEVSAAQA</sequence>
<gene>
    <name evidence="5" type="ORF">D9615_004388</name>
</gene>
<comment type="similarity">
    <text evidence="1">Belongs to the gamma-glutamylcyclotransferase family.</text>
</comment>
<dbReference type="SUPFAM" id="SSF110857">
    <property type="entry name" value="Gamma-glutamyl cyclotransferase-like"/>
    <property type="match status" value="1"/>
</dbReference>
<dbReference type="Pfam" id="PF06094">
    <property type="entry name" value="GGACT"/>
    <property type="match status" value="1"/>
</dbReference>
<dbReference type="GO" id="GO:0016740">
    <property type="term" value="F:transferase activity"/>
    <property type="evidence" value="ECO:0007669"/>
    <property type="project" value="UniProtKB-KW"/>
</dbReference>
<dbReference type="Proteomes" id="UP000565441">
    <property type="component" value="Unassembled WGS sequence"/>
</dbReference>
<keyword evidence="2" id="KW-0808">Transferase</keyword>
<evidence type="ECO:0000259" key="4">
    <source>
        <dbReference type="Pfam" id="PF06094"/>
    </source>
</evidence>
<dbReference type="CDD" id="cd06661">
    <property type="entry name" value="GGCT_like"/>
    <property type="match status" value="1"/>
</dbReference>
<evidence type="ECO:0000256" key="3">
    <source>
        <dbReference type="ARBA" id="ARBA00030602"/>
    </source>
</evidence>
<evidence type="ECO:0000313" key="6">
    <source>
        <dbReference type="Proteomes" id="UP000565441"/>
    </source>
</evidence>
<feature type="domain" description="Gamma-glutamylcyclotransferase AIG2-like" evidence="4">
    <location>
        <begin position="5"/>
        <end position="102"/>
    </location>
</feature>
<dbReference type="InterPro" id="IPR009288">
    <property type="entry name" value="AIG2-like_dom"/>
</dbReference>
<keyword evidence="6" id="KW-1185">Reference proteome</keyword>
<proteinExistence type="inferred from homology"/>
<evidence type="ECO:0000256" key="2">
    <source>
        <dbReference type="ARBA" id="ARBA00022679"/>
    </source>
</evidence>
<dbReference type="InterPro" id="IPR045038">
    <property type="entry name" value="AIG2-like"/>
</dbReference>
<reference evidence="5 6" key="1">
    <citation type="journal article" date="2020" name="ISME J.">
        <title>Uncovering the hidden diversity of litter-decomposition mechanisms in mushroom-forming fungi.</title>
        <authorList>
            <person name="Floudas D."/>
            <person name="Bentzer J."/>
            <person name="Ahren D."/>
            <person name="Johansson T."/>
            <person name="Persson P."/>
            <person name="Tunlid A."/>
        </authorList>
    </citation>
    <scope>NUCLEOTIDE SEQUENCE [LARGE SCALE GENOMIC DNA]</scope>
    <source>
        <strain evidence="5 6">CBS 661.87</strain>
    </source>
</reference>
<dbReference type="EMBL" id="JAACJP010000009">
    <property type="protein sequence ID" value="KAF5382163.1"/>
    <property type="molecule type" value="Genomic_DNA"/>
</dbReference>
<protein>
    <recommendedName>
        <fullName evidence="3">Putative gamma-glutamylcyclotransferase</fullName>
    </recommendedName>
</protein>
<evidence type="ECO:0000256" key="1">
    <source>
        <dbReference type="ARBA" id="ARBA00008861"/>
    </source>
</evidence>
<comment type="caution">
    <text evidence="5">The sequence shown here is derived from an EMBL/GenBank/DDBJ whole genome shotgun (WGS) entry which is preliminary data.</text>
</comment>
<dbReference type="OrthoDB" id="1044435at2759"/>
<dbReference type="PANTHER" id="PTHR31544">
    <property type="entry name" value="AIG2-LIKE PROTEIN D"/>
    <property type="match status" value="1"/>
</dbReference>